<dbReference type="VEuPathDB" id="AmoebaDB:FDP41_012348"/>
<reference evidence="1 2" key="1">
    <citation type="journal article" date="2019" name="Sci. Rep.">
        <title>Nanopore sequencing improves the draft genome of the human pathogenic amoeba Naegleria fowleri.</title>
        <authorList>
            <person name="Liechti N."/>
            <person name="Schurch N."/>
            <person name="Bruggmann R."/>
            <person name="Wittwer M."/>
        </authorList>
    </citation>
    <scope>NUCLEOTIDE SEQUENCE [LARGE SCALE GENOMIC DNA]</scope>
    <source>
        <strain evidence="1 2">ATCC 30894</strain>
    </source>
</reference>
<accession>A0A6A5C3N9</accession>
<dbReference type="EMBL" id="VFQX01000013">
    <property type="protein sequence ID" value="KAF0981691.1"/>
    <property type="molecule type" value="Genomic_DNA"/>
</dbReference>
<evidence type="ECO:0000313" key="1">
    <source>
        <dbReference type="EMBL" id="KAF0981691.1"/>
    </source>
</evidence>
<dbReference type="AlphaFoldDB" id="A0A6A5C3N9"/>
<protein>
    <submittedName>
        <fullName evidence="1">Uncharacterized protein</fullName>
    </submittedName>
</protein>
<dbReference type="VEuPathDB" id="AmoebaDB:NfTy_039770"/>
<organism evidence="1 2">
    <name type="scientific">Naegleria fowleri</name>
    <name type="common">Brain eating amoeba</name>
    <dbReference type="NCBI Taxonomy" id="5763"/>
    <lineage>
        <taxon>Eukaryota</taxon>
        <taxon>Discoba</taxon>
        <taxon>Heterolobosea</taxon>
        <taxon>Tetramitia</taxon>
        <taxon>Eutetramitia</taxon>
        <taxon>Vahlkampfiidae</taxon>
        <taxon>Naegleria</taxon>
    </lineage>
</organism>
<dbReference type="RefSeq" id="XP_044566404.1">
    <property type="nucleotide sequence ID" value="XM_044702858.1"/>
</dbReference>
<comment type="caution">
    <text evidence="1">The sequence shown here is derived from an EMBL/GenBank/DDBJ whole genome shotgun (WGS) entry which is preliminary data.</text>
</comment>
<dbReference type="OMA" id="CISKVAC"/>
<keyword evidence="2" id="KW-1185">Reference proteome</keyword>
<name>A0A6A5C3N9_NAEFO</name>
<gene>
    <name evidence="1" type="ORF">FDP41_012348</name>
</gene>
<dbReference type="OrthoDB" id="10288012at2759"/>
<evidence type="ECO:0000313" key="2">
    <source>
        <dbReference type="Proteomes" id="UP000444721"/>
    </source>
</evidence>
<sequence length="268" mass="32151">MTDFLNDAYGNRCFDIYREVRKEYKKFLNQDKELPTNHPLLLKFHTCLYRPFLNIEMHEKLRKDLNNCLVESEEDYSKCENYVNELRKIGSFESQENVFFDVHSTVKVQGASNQCKDHLNKARELMCDAFPEKHECVELKEKSFACISKVACSELHKLSSECFKKNEQMETDSLWKYLFKGQDVQTKKSFEQYCSSIQSDLIRCFDKYFLLGIVMRPITRSEENLDENSHFYGAVTLDELKKRQKNIEKRIRYEKEQERRFREQQQKN</sequence>
<proteinExistence type="predicted"/>
<dbReference type="Proteomes" id="UP000444721">
    <property type="component" value="Unassembled WGS sequence"/>
</dbReference>
<dbReference type="VEuPathDB" id="AmoebaDB:NF0122370"/>
<dbReference type="GeneID" id="68119563"/>